<dbReference type="InterPro" id="IPR040532">
    <property type="entry name" value="MapZ_C2"/>
</dbReference>
<dbReference type="InterPro" id="IPR030858">
    <property type="entry name" value="MapZ"/>
</dbReference>
<keyword evidence="1" id="KW-0132">Cell division</keyword>
<dbReference type="InterPro" id="IPR041295">
    <property type="entry name" value="MapZ_EC1"/>
</dbReference>
<evidence type="ECO:0000313" key="5">
    <source>
        <dbReference type="EMBL" id="TWS98107.1"/>
    </source>
</evidence>
<evidence type="ECO:0000259" key="3">
    <source>
        <dbReference type="Pfam" id="PF18041"/>
    </source>
</evidence>
<gene>
    <name evidence="1" type="primary">mapZ</name>
    <name evidence="5" type="ORF">FRX57_04045</name>
</gene>
<keyword evidence="1" id="KW-0131">Cell cycle</keyword>
<keyword evidence="1" id="KW-0812">Transmembrane</keyword>
<dbReference type="EMBL" id="VOHL01000002">
    <property type="protein sequence ID" value="TWS98107.1"/>
    <property type="molecule type" value="Genomic_DNA"/>
</dbReference>
<dbReference type="Pfam" id="PF18041">
    <property type="entry name" value="MapZ_EC1"/>
    <property type="match status" value="1"/>
</dbReference>
<feature type="region of interest" description="Disordered" evidence="2">
    <location>
        <begin position="346"/>
        <end position="426"/>
    </location>
</feature>
<feature type="domain" description="MapZ extracellular" evidence="3">
    <location>
        <begin position="208"/>
        <end position="336"/>
    </location>
</feature>
<comment type="caution">
    <text evidence="5">The sequence shown here is derived from an EMBL/GenBank/DDBJ whole genome shotgun (WGS) entry which is preliminary data.</text>
</comment>
<evidence type="ECO:0000256" key="2">
    <source>
        <dbReference type="SAM" id="MobiDB-lite"/>
    </source>
</evidence>
<dbReference type="RefSeq" id="WP_146566955.1">
    <property type="nucleotide sequence ID" value="NZ_VOHL01000002.1"/>
</dbReference>
<protein>
    <recommendedName>
        <fullName evidence="1">Mid-cell-anchored protein Z</fullName>
    </recommendedName>
</protein>
<sequence length="525" mass="55891">MTKDDKSLTEKAKLNFEKAKEMTIGEAVRKESELRAGVTEDDGVLDKYIKQNRDQVESQKFSNIDIDKLDTAVLDNFIKQQREELSQTGLLQEEPLASVKTEEQVVAEKVEQASQKTTSIFDEVDVAPVAPARTSNLSRVNDSAEDDFVLGDEADQVPVYKRKKWLLGGLAALTLGVFGLGYALNQSGNAAKTSVTGSNATSQSSTTSSSSNKSAEKAAAKADLDAFNQTYDSFFADSEKTKLKNSEFANLPNLESALKKLEGTEEYSQAKAKYDKLSKAMAAIQAVNAKFETEAIVDGEKMAATLKADANLDDLTSDVLNTGNASVDTLLQSVISEARTNAVTTGLTPEEKAAQEAAASEAAANTATDAAVNTEGATADQTTPAQSSEAVAQTPSSEVAAVTPAPAPVQEQAATPAAPAVSSIGSDSSVLQRNLTRVPYNDSAIADTANPAWAFNPGVLENIIAISRARGYFTDNNYYVEPVNIINGNGYYNMFKSDGTYLFSINAKTGYFVGNAPGNADNLDY</sequence>
<comment type="subcellular location">
    <subcellularLocation>
        <location evidence="1">Cell membrane</location>
        <topology evidence="1">Single-pass membrane protein</topology>
    </subcellularLocation>
    <text evidence="1">In newborn cells, forms a ring positioned at mid-cell. Soon after cell division starts and the cells begin elongating, the ring splits into two rings that, as elongation proceeds, move along and mark the future division sites.</text>
</comment>
<dbReference type="GO" id="GO:0051301">
    <property type="term" value="P:cell division"/>
    <property type="evidence" value="ECO:0007669"/>
    <property type="project" value="UniProtKB-UniRule"/>
</dbReference>
<reference evidence="5 6" key="1">
    <citation type="submission" date="2019-08" db="EMBL/GenBank/DDBJ databases">
        <authorList>
            <person name="Lei W."/>
        </authorList>
    </citation>
    <scope>NUCLEOTIDE SEQUENCE [LARGE SCALE GENOMIC DNA]</scope>
    <source>
        <strain evidence="5 6">CCUG 66496</strain>
    </source>
</reference>
<feature type="compositionally biased region" description="Low complexity" evidence="2">
    <location>
        <begin position="395"/>
        <end position="423"/>
    </location>
</feature>
<dbReference type="Proteomes" id="UP000317430">
    <property type="component" value="Unassembled WGS sequence"/>
</dbReference>
<comment type="function">
    <text evidence="1">Early cell division protein that marks the future cell division site and supports proper FtsZ ring positioning.</text>
</comment>
<dbReference type="GO" id="GO:0005886">
    <property type="term" value="C:plasma membrane"/>
    <property type="evidence" value="ECO:0007669"/>
    <property type="project" value="UniProtKB-SubCell"/>
</dbReference>
<dbReference type="Pfam" id="PF18708">
    <property type="entry name" value="MapZ_C2"/>
    <property type="match status" value="1"/>
</dbReference>
<dbReference type="HAMAP" id="MF_01941">
    <property type="entry name" value="MapZ"/>
    <property type="match status" value="1"/>
</dbReference>
<dbReference type="AlphaFoldDB" id="A0A5C5SB50"/>
<feature type="transmembrane region" description="Helical" evidence="1">
    <location>
        <begin position="165"/>
        <end position="184"/>
    </location>
</feature>
<accession>A0A5C5SB50</accession>
<evidence type="ECO:0000256" key="1">
    <source>
        <dbReference type="HAMAP-Rule" id="MF_01941"/>
    </source>
</evidence>
<name>A0A5C5SB50_9STRE</name>
<comment type="similarity">
    <text evidence="1">Belongs to the MapZ family.</text>
</comment>
<keyword evidence="1" id="KW-1003">Cell membrane</keyword>
<keyword evidence="6" id="KW-1185">Reference proteome</keyword>
<feature type="compositionally biased region" description="Low complexity" evidence="2">
    <location>
        <begin position="355"/>
        <end position="375"/>
    </location>
</feature>
<comment type="subunit">
    <text evidence="1">Interacts with FtsZ.</text>
</comment>
<dbReference type="OrthoDB" id="2199073at2"/>
<feature type="domain" description="MapZ extracellular C-terminal" evidence="4">
    <location>
        <begin position="437"/>
        <end position="515"/>
    </location>
</feature>
<organism evidence="5 6">
    <name type="scientific">Streptococcus cuniculipharyngis</name>
    <dbReference type="NCBI Taxonomy" id="1562651"/>
    <lineage>
        <taxon>Bacteria</taxon>
        <taxon>Bacillati</taxon>
        <taxon>Bacillota</taxon>
        <taxon>Bacilli</taxon>
        <taxon>Lactobacillales</taxon>
        <taxon>Streptococcaceae</taxon>
        <taxon>Streptococcus</taxon>
    </lineage>
</organism>
<feature type="compositionally biased region" description="Polar residues" evidence="2">
    <location>
        <begin position="379"/>
        <end position="394"/>
    </location>
</feature>
<proteinExistence type="inferred from homology"/>
<keyword evidence="1" id="KW-0472">Membrane</keyword>
<feature type="region of interest" description="Disordered" evidence="2">
    <location>
        <begin position="191"/>
        <end position="213"/>
    </location>
</feature>
<keyword evidence="1" id="KW-1133">Transmembrane helix</keyword>
<evidence type="ECO:0000313" key="6">
    <source>
        <dbReference type="Proteomes" id="UP000317430"/>
    </source>
</evidence>
<feature type="compositionally biased region" description="Low complexity" evidence="2">
    <location>
        <begin position="198"/>
        <end position="213"/>
    </location>
</feature>
<evidence type="ECO:0000259" key="4">
    <source>
        <dbReference type="Pfam" id="PF18708"/>
    </source>
</evidence>